<proteinExistence type="predicted"/>
<dbReference type="EMBL" id="JAGINU010000001">
    <property type="protein sequence ID" value="MBP2367543.1"/>
    <property type="molecule type" value="Genomic_DNA"/>
</dbReference>
<comment type="caution">
    <text evidence="1">The sequence shown here is derived from an EMBL/GenBank/DDBJ whole genome shotgun (WGS) entry which is preliminary data.</text>
</comment>
<accession>A0ABS4VUD6</accession>
<name>A0ABS4VUD6_9PSEU</name>
<sequence>MTEWWPLPGKIRVTTVKDGYWRTSRVSAIRRAELSNPKAAR</sequence>
<organism evidence="1 2">
    <name type="scientific">Pseudonocardia parietis</name>
    <dbReference type="NCBI Taxonomy" id="570936"/>
    <lineage>
        <taxon>Bacteria</taxon>
        <taxon>Bacillati</taxon>
        <taxon>Actinomycetota</taxon>
        <taxon>Actinomycetes</taxon>
        <taxon>Pseudonocardiales</taxon>
        <taxon>Pseudonocardiaceae</taxon>
        <taxon>Pseudonocardia</taxon>
    </lineage>
</organism>
<evidence type="ECO:0000313" key="2">
    <source>
        <dbReference type="Proteomes" id="UP001519295"/>
    </source>
</evidence>
<protein>
    <submittedName>
        <fullName evidence="1">Uncharacterized protein</fullName>
    </submittedName>
</protein>
<dbReference type="Proteomes" id="UP001519295">
    <property type="component" value="Unassembled WGS sequence"/>
</dbReference>
<evidence type="ECO:0000313" key="1">
    <source>
        <dbReference type="EMBL" id="MBP2367543.1"/>
    </source>
</evidence>
<gene>
    <name evidence="1" type="ORF">JOF36_003239</name>
</gene>
<reference evidence="1 2" key="1">
    <citation type="submission" date="2021-03" db="EMBL/GenBank/DDBJ databases">
        <title>Sequencing the genomes of 1000 actinobacteria strains.</title>
        <authorList>
            <person name="Klenk H.-P."/>
        </authorList>
    </citation>
    <scope>NUCLEOTIDE SEQUENCE [LARGE SCALE GENOMIC DNA]</scope>
    <source>
        <strain evidence="1 2">DSM 45256</strain>
    </source>
</reference>
<keyword evidence="2" id="KW-1185">Reference proteome</keyword>